<name>A0A6A5RX47_9PLEO</name>
<gene>
    <name evidence="2" type="ORF">M421DRAFT_291607</name>
</gene>
<sequence>MSGCRRTVRKAWMLHGSTNSKTRVHDGCLCWVEACRSYQVADRLQSLAANWESASALPSPRAYSSDLARPDKVSEQANNRIPIGISRENERPRKSKEGKAERENVPKRHRSQPQLNTALNCQRSTRHIRESQRLLSKDAAKTG</sequence>
<proteinExistence type="predicted"/>
<evidence type="ECO:0000313" key="3">
    <source>
        <dbReference type="Proteomes" id="UP000800082"/>
    </source>
</evidence>
<reference evidence="2" key="1">
    <citation type="journal article" date="2020" name="Stud. Mycol.">
        <title>101 Dothideomycetes genomes: a test case for predicting lifestyles and emergence of pathogens.</title>
        <authorList>
            <person name="Haridas S."/>
            <person name="Albert R."/>
            <person name="Binder M."/>
            <person name="Bloem J."/>
            <person name="Labutti K."/>
            <person name="Salamov A."/>
            <person name="Andreopoulos B."/>
            <person name="Baker S."/>
            <person name="Barry K."/>
            <person name="Bills G."/>
            <person name="Bluhm B."/>
            <person name="Cannon C."/>
            <person name="Castanera R."/>
            <person name="Culley D."/>
            <person name="Daum C."/>
            <person name="Ezra D."/>
            <person name="Gonzalez J."/>
            <person name="Henrissat B."/>
            <person name="Kuo A."/>
            <person name="Liang C."/>
            <person name="Lipzen A."/>
            <person name="Lutzoni F."/>
            <person name="Magnuson J."/>
            <person name="Mondo S."/>
            <person name="Nolan M."/>
            <person name="Ohm R."/>
            <person name="Pangilinan J."/>
            <person name="Park H.-J."/>
            <person name="Ramirez L."/>
            <person name="Alfaro M."/>
            <person name="Sun H."/>
            <person name="Tritt A."/>
            <person name="Yoshinaga Y."/>
            <person name="Zwiers L.-H."/>
            <person name="Turgeon B."/>
            <person name="Goodwin S."/>
            <person name="Spatafora J."/>
            <person name="Crous P."/>
            <person name="Grigoriev I."/>
        </authorList>
    </citation>
    <scope>NUCLEOTIDE SEQUENCE</scope>
    <source>
        <strain evidence="2">CBS 183.55</strain>
    </source>
</reference>
<protein>
    <submittedName>
        <fullName evidence="2">Uncharacterized protein</fullName>
    </submittedName>
</protein>
<accession>A0A6A5RX47</accession>
<dbReference type="GeneID" id="54346678"/>
<organism evidence="2 3">
    <name type="scientific">Didymella exigua CBS 183.55</name>
    <dbReference type="NCBI Taxonomy" id="1150837"/>
    <lineage>
        <taxon>Eukaryota</taxon>
        <taxon>Fungi</taxon>
        <taxon>Dikarya</taxon>
        <taxon>Ascomycota</taxon>
        <taxon>Pezizomycotina</taxon>
        <taxon>Dothideomycetes</taxon>
        <taxon>Pleosporomycetidae</taxon>
        <taxon>Pleosporales</taxon>
        <taxon>Pleosporineae</taxon>
        <taxon>Didymellaceae</taxon>
        <taxon>Didymella</taxon>
    </lineage>
</organism>
<keyword evidence="3" id="KW-1185">Reference proteome</keyword>
<evidence type="ECO:0000256" key="1">
    <source>
        <dbReference type="SAM" id="MobiDB-lite"/>
    </source>
</evidence>
<dbReference type="Proteomes" id="UP000800082">
    <property type="component" value="Unassembled WGS sequence"/>
</dbReference>
<dbReference type="AlphaFoldDB" id="A0A6A5RX47"/>
<dbReference type="RefSeq" id="XP_033452670.1">
    <property type="nucleotide sequence ID" value="XM_033589031.1"/>
</dbReference>
<evidence type="ECO:0000313" key="2">
    <source>
        <dbReference type="EMBL" id="KAF1932422.1"/>
    </source>
</evidence>
<feature type="compositionally biased region" description="Basic and acidic residues" evidence="1">
    <location>
        <begin position="87"/>
        <end position="106"/>
    </location>
</feature>
<feature type="compositionally biased region" description="Polar residues" evidence="1">
    <location>
        <begin position="112"/>
        <end position="123"/>
    </location>
</feature>
<feature type="compositionally biased region" description="Basic and acidic residues" evidence="1">
    <location>
        <begin position="127"/>
        <end position="143"/>
    </location>
</feature>
<dbReference type="EMBL" id="ML978959">
    <property type="protein sequence ID" value="KAF1932422.1"/>
    <property type="molecule type" value="Genomic_DNA"/>
</dbReference>
<feature type="region of interest" description="Disordered" evidence="1">
    <location>
        <begin position="55"/>
        <end position="143"/>
    </location>
</feature>